<proteinExistence type="inferred from homology"/>
<dbReference type="GO" id="GO:0005829">
    <property type="term" value="C:cytosol"/>
    <property type="evidence" value="ECO:0007669"/>
    <property type="project" value="TreeGrafter"/>
</dbReference>
<evidence type="ECO:0000256" key="2">
    <source>
        <dbReference type="ARBA" id="ARBA00022723"/>
    </source>
</evidence>
<dbReference type="GO" id="GO:0004536">
    <property type="term" value="F:DNA nuclease activity"/>
    <property type="evidence" value="ECO:0007669"/>
    <property type="project" value="InterPro"/>
</dbReference>
<organism evidence="5 6">
    <name type="scientific">Desulfovibrio legallii</name>
    <dbReference type="NCBI Taxonomy" id="571438"/>
    <lineage>
        <taxon>Bacteria</taxon>
        <taxon>Pseudomonadati</taxon>
        <taxon>Thermodesulfobacteriota</taxon>
        <taxon>Desulfovibrionia</taxon>
        <taxon>Desulfovibrionales</taxon>
        <taxon>Desulfovibrionaceae</taxon>
        <taxon>Desulfovibrio</taxon>
    </lineage>
</organism>
<evidence type="ECO:0000256" key="1">
    <source>
        <dbReference type="ARBA" id="ARBA00009275"/>
    </source>
</evidence>
<evidence type="ECO:0000256" key="3">
    <source>
        <dbReference type="ARBA" id="ARBA00022801"/>
    </source>
</evidence>
<dbReference type="PANTHER" id="PTHR46124:SF2">
    <property type="entry name" value="D-AMINOACYL-TRNA DEACYLASE"/>
    <property type="match status" value="1"/>
</dbReference>
<dbReference type="OrthoDB" id="9810005at2"/>
<dbReference type="Pfam" id="PF01026">
    <property type="entry name" value="TatD_DNase"/>
    <property type="match status" value="1"/>
</dbReference>
<evidence type="ECO:0000313" key="6">
    <source>
        <dbReference type="Proteomes" id="UP000199355"/>
    </source>
</evidence>
<feature type="binding site" evidence="4">
    <location>
        <position position="222"/>
    </location>
    <ligand>
        <name>a divalent metal cation</name>
        <dbReference type="ChEBI" id="CHEBI:60240"/>
        <label>1</label>
    </ligand>
</feature>
<dbReference type="STRING" id="571438.SAMN05192586_101228"/>
<dbReference type="EMBL" id="FNBX01000001">
    <property type="protein sequence ID" value="SDF10087.1"/>
    <property type="molecule type" value="Genomic_DNA"/>
</dbReference>
<dbReference type="NCBIfam" id="TIGR00010">
    <property type="entry name" value="YchF/TatD family DNA exonuclease"/>
    <property type="match status" value="1"/>
</dbReference>
<evidence type="ECO:0000256" key="4">
    <source>
        <dbReference type="PIRSR" id="PIRSR005902-1"/>
    </source>
</evidence>
<dbReference type="SUPFAM" id="SSF51556">
    <property type="entry name" value="Metallo-dependent hydrolases"/>
    <property type="match status" value="1"/>
</dbReference>
<accession>A0A1G7IBF9</accession>
<feature type="binding site" evidence="4">
    <location>
        <position position="147"/>
    </location>
    <ligand>
        <name>a divalent metal cation</name>
        <dbReference type="ChEBI" id="CHEBI:60240"/>
        <label>2</label>
    </ligand>
</feature>
<dbReference type="InterPro" id="IPR032466">
    <property type="entry name" value="Metal_Hydrolase"/>
</dbReference>
<comment type="similarity">
    <text evidence="1">Belongs to the metallo-dependent hydrolases superfamily. TatD-type hydrolase family.</text>
</comment>
<protein>
    <submittedName>
        <fullName evidence="5">TatD DNase family protein</fullName>
    </submittedName>
</protein>
<dbReference type="AlphaFoldDB" id="A0A1G7IBF9"/>
<feature type="binding site" evidence="4">
    <location>
        <position position="26"/>
    </location>
    <ligand>
        <name>a divalent metal cation</name>
        <dbReference type="ChEBI" id="CHEBI:60240"/>
        <label>1</label>
    </ligand>
</feature>
<feature type="binding site" evidence="4">
    <location>
        <position position="24"/>
    </location>
    <ligand>
        <name>a divalent metal cation</name>
        <dbReference type="ChEBI" id="CHEBI:60240"/>
        <label>1</label>
    </ligand>
</feature>
<dbReference type="RefSeq" id="WP_092152482.1">
    <property type="nucleotide sequence ID" value="NZ_FNBX01000001.1"/>
</dbReference>
<keyword evidence="2 4" id="KW-0479">Metal-binding</keyword>
<keyword evidence="3" id="KW-0378">Hydrolase</keyword>
<dbReference type="PIRSF" id="PIRSF005902">
    <property type="entry name" value="DNase_TatD"/>
    <property type="match status" value="1"/>
</dbReference>
<dbReference type="GO" id="GO:0016788">
    <property type="term" value="F:hydrolase activity, acting on ester bonds"/>
    <property type="evidence" value="ECO:0007669"/>
    <property type="project" value="InterPro"/>
</dbReference>
<dbReference type="Proteomes" id="UP000199355">
    <property type="component" value="Unassembled WGS sequence"/>
</dbReference>
<dbReference type="InterPro" id="IPR018228">
    <property type="entry name" value="DNase_TatD-rel_CS"/>
</dbReference>
<name>A0A1G7IBF9_9BACT</name>
<dbReference type="InterPro" id="IPR015991">
    <property type="entry name" value="TatD/YcfH-like"/>
</dbReference>
<feature type="binding site" evidence="4">
    <location>
        <position position="172"/>
    </location>
    <ligand>
        <name>a divalent metal cation</name>
        <dbReference type="ChEBI" id="CHEBI:60240"/>
        <label>2</label>
    </ligand>
</feature>
<dbReference type="FunFam" id="3.20.20.140:FF:000005">
    <property type="entry name" value="TatD family hydrolase"/>
    <property type="match status" value="1"/>
</dbReference>
<reference evidence="6" key="1">
    <citation type="submission" date="2016-10" db="EMBL/GenBank/DDBJ databases">
        <authorList>
            <person name="Varghese N."/>
            <person name="Submissions S."/>
        </authorList>
    </citation>
    <scope>NUCLEOTIDE SEQUENCE [LARGE SCALE GENOMIC DNA]</scope>
    <source>
        <strain evidence="6">KHC7</strain>
    </source>
</reference>
<dbReference type="PROSITE" id="PS01090">
    <property type="entry name" value="TATD_2"/>
    <property type="match status" value="1"/>
</dbReference>
<dbReference type="GO" id="GO:0046872">
    <property type="term" value="F:metal ion binding"/>
    <property type="evidence" value="ECO:0007669"/>
    <property type="project" value="UniProtKB-KW"/>
</dbReference>
<dbReference type="PANTHER" id="PTHR46124">
    <property type="entry name" value="D-AMINOACYL-TRNA DEACYLASE"/>
    <property type="match status" value="1"/>
</dbReference>
<evidence type="ECO:0000313" key="5">
    <source>
        <dbReference type="EMBL" id="SDF10087.1"/>
    </source>
</evidence>
<dbReference type="InterPro" id="IPR001130">
    <property type="entry name" value="TatD-like"/>
</dbReference>
<feature type="binding site" evidence="4">
    <location>
        <position position="111"/>
    </location>
    <ligand>
        <name>a divalent metal cation</name>
        <dbReference type="ChEBI" id="CHEBI:60240"/>
        <label>1</label>
    </ligand>
</feature>
<keyword evidence="6" id="KW-1185">Reference proteome</keyword>
<sequence length="277" mass="30446">MSKKSVTRVDPLTLALPPGGVDSHAHLDGEEFDQDREAVLERARAVGLSQVGNIFQGPETFAARRGLFDAHPEVFFVLGVHPCEGQNCTPACLAAMRAAFAAEPRLRAVGEIGLDFHWQDCPREIQFQAFADQLDLARACALPVVIHCRDAEEEALALLEARGFAGYPLLWHCFGKGPDLARRLVRNGWHISVPGPVTYKANEALRQAVPLIPADRLLLETDAPYLSPHPWRGQRNEPAFTVFTAQALAAARGEDPALLWQRCGQNARRFFGLEALA</sequence>
<dbReference type="CDD" id="cd01310">
    <property type="entry name" value="TatD_DNAse"/>
    <property type="match status" value="1"/>
</dbReference>
<gene>
    <name evidence="5" type="ORF">SAMN05192586_101228</name>
</gene>
<dbReference type="PROSITE" id="PS01091">
    <property type="entry name" value="TATD_3"/>
    <property type="match status" value="1"/>
</dbReference>
<dbReference type="Gene3D" id="3.20.20.140">
    <property type="entry name" value="Metal-dependent hydrolases"/>
    <property type="match status" value="1"/>
</dbReference>